<comment type="caution">
    <text evidence="1">The sequence shown here is derived from an EMBL/GenBank/DDBJ whole genome shotgun (WGS) entry which is preliminary data.</text>
</comment>
<evidence type="ECO:0000313" key="1">
    <source>
        <dbReference type="EMBL" id="KAH9292973.1"/>
    </source>
</evidence>
<dbReference type="AlphaFoldDB" id="A0AA38F7V7"/>
<keyword evidence="2" id="KW-1185">Reference proteome</keyword>
<gene>
    <name evidence="1" type="ORF">KI387_041841</name>
</gene>
<organism evidence="1 2">
    <name type="scientific">Taxus chinensis</name>
    <name type="common">Chinese yew</name>
    <name type="synonym">Taxus wallichiana var. chinensis</name>
    <dbReference type="NCBI Taxonomy" id="29808"/>
    <lineage>
        <taxon>Eukaryota</taxon>
        <taxon>Viridiplantae</taxon>
        <taxon>Streptophyta</taxon>
        <taxon>Embryophyta</taxon>
        <taxon>Tracheophyta</taxon>
        <taxon>Spermatophyta</taxon>
        <taxon>Pinopsida</taxon>
        <taxon>Pinidae</taxon>
        <taxon>Conifers II</taxon>
        <taxon>Cupressales</taxon>
        <taxon>Taxaceae</taxon>
        <taxon>Taxus</taxon>
    </lineage>
</organism>
<protein>
    <submittedName>
        <fullName evidence="1">Uncharacterized protein</fullName>
    </submittedName>
</protein>
<sequence length="69" mass="6879">LGLGLDVDEGDGVDLDEGDGFDIGVIVVLGDVGDEGYLGDGCGVGTILDLVDLGDEVDEGGIGVSLVDW</sequence>
<feature type="non-terminal residue" evidence="1">
    <location>
        <position position="1"/>
    </location>
</feature>
<dbReference type="EMBL" id="JAHRHJ020001916">
    <property type="protein sequence ID" value="KAH9292973.1"/>
    <property type="molecule type" value="Genomic_DNA"/>
</dbReference>
<name>A0AA38F7V7_TAXCH</name>
<accession>A0AA38F7V7</accession>
<reference evidence="1 2" key="1">
    <citation type="journal article" date="2021" name="Nat. Plants">
        <title>The Taxus genome provides insights into paclitaxel biosynthesis.</title>
        <authorList>
            <person name="Xiong X."/>
            <person name="Gou J."/>
            <person name="Liao Q."/>
            <person name="Li Y."/>
            <person name="Zhou Q."/>
            <person name="Bi G."/>
            <person name="Li C."/>
            <person name="Du R."/>
            <person name="Wang X."/>
            <person name="Sun T."/>
            <person name="Guo L."/>
            <person name="Liang H."/>
            <person name="Lu P."/>
            <person name="Wu Y."/>
            <person name="Zhang Z."/>
            <person name="Ro D.K."/>
            <person name="Shang Y."/>
            <person name="Huang S."/>
            <person name="Yan J."/>
        </authorList>
    </citation>
    <scope>NUCLEOTIDE SEQUENCE [LARGE SCALE GENOMIC DNA]</scope>
    <source>
        <strain evidence="1">Ta-2019</strain>
    </source>
</reference>
<feature type="non-terminal residue" evidence="1">
    <location>
        <position position="69"/>
    </location>
</feature>
<evidence type="ECO:0000313" key="2">
    <source>
        <dbReference type="Proteomes" id="UP000824469"/>
    </source>
</evidence>
<proteinExistence type="predicted"/>
<dbReference type="Proteomes" id="UP000824469">
    <property type="component" value="Unassembled WGS sequence"/>
</dbReference>